<dbReference type="EMBL" id="JX171147">
    <property type="protein sequence ID" value="AFO66683.1"/>
    <property type="molecule type" value="mRNA"/>
</dbReference>
<comment type="subcellular location">
    <subcellularLocation>
        <location evidence="1">Nucleus speckle</location>
    </subcellularLocation>
</comment>
<protein>
    <recommendedName>
        <fullName evidence="3">Sex-determining region Y protein</fullName>
    </recommendedName>
    <alternativeName>
        <fullName evidence="12">Testis-determining factor</fullName>
    </alternativeName>
</protein>
<dbReference type="GO" id="GO:0016607">
    <property type="term" value="C:nuclear speck"/>
    <property type="evidence" value="ECO:0007669"/>
    <property type="project" value="UniProtKB-SubCell"/>
</dbReference>
<evidence type="ECO:0000313" key="17">
    <source>
        <dbReference type="EMBL" id="AFO66683.1"/>
    </source>
</evidence>
<evidence type="ECO:0000256" key="8">
    <source>
        <dbReference type="ARBA" id="ARBA00023125"/>
    </source>
</evidence>
<dbReference type="GO" id="GO:0000978">
    <property type="term" value="F:RNA polymerase II cis-regulatory region sequence-specific DNA binding"/>
    <property type="evidence" value="ECO:0007669"/>
    <property type="project" value="TreeGrafter"/>
</dbReference>
<evidence type="ECO:0000256" key="6">
    <source>
        <dbReference type="ARBA" id="ARBA00022928"/>
    </source>
</evidence>
<evidence type="ECO:0000259" key="16">
    <source>
        <dbReference type="PROSITE" id="PS50118"/>
    </source>
</evidence>
<dbReference type="GO" id="GO:0001228">
    <property type="term" value="F:DNA-binding transcription activator activity, RNA polymerase II-specific"/>
    <property type="evidence" value="ECO:0007669"/>
    <property type="project" value="TreeGrafter"/>
</dbReference>
<feature type="DNA-binding region" description="HMG box" evidence="14">
    <location>
        <begin position="52"/>
        <end position="120"/>
    </location>
</feature>
<feature type="compositionally biased region" description="Pro residues" evidence="15">
    <location>
        <begin position="16"/>
        <end position="25"/>
    </location>
</feature>
<dbReference type="CDD" id="cd22004">
    <property type="entry name" value="HMG-box_SOX"/>
    <property type="match status" value="1"/>
</dbReference>
<evidence type="ECO:0000256" key="15">
    <source>
        <dbReference type="SAM" id="MobiDB-lite"/>
    </source>
</evidence>
<dbReference type="InterPro" id="IPR009071">
    <property type="entry name" value="HMG_box_dom"/>
</dbReference>
<keyword evidence="8 14" id="KW-0238">DNA-binding</keyword>
<dbReference type="AlphaFoldDB" id="I7DAX8"/>
<evidence type="ECO:0000256" key="2">
    <source>
        <dbReference type="ARBA" id="ARBA00005998"/>
    </source>
</evidence>
<dbReference type="GO" id="GO:0030154">
    <property type="term" value="P:cell differentiation"/>
    <property type="evidence" value="ECO:0007669"/>
    <property type="project" value="UniProtKB-KW"/>
</dbReference>
<feature type="region of interest" description="Disordered" evidence="15">
    <location>
        <begin position="1"/>
        <end position="52"/>
    </location>
</feature>
<dbReference type="PANTHER" id="PTHR10270">
    <property type="entry name" value="SOX TRANSCRIPTION FACTOR"/>
    <property type="match status" value="1"/>
</dbReference>
<evidence type="ECO:0000256" key="11">
    <source>
        <dbReference type="ARBA" id="ARBA00023242"/>
    </source>
</evidence>
<keyword evidence="6" id="KW-0726">Sexual differentiation</keyword>
<evidence type="ECO:0000256" key="14">
    <source>
        <dbReference type="PROSITE-ProRule" id="PRU00267"/>
    </source>
</evidence>
<evidence type="ECO:0000256" key="1">
    <source>
        <dbReference type="ARBA" id="ARBA00004324"/>
    </source>
</evidence>
<name>I7DAX8_9METZ</name>
<feature type="domain" description="HMG box" evidence="16">
    <location>
        <begin position="52"/>
        <end position="120"/>
    </location>
</feature>
<accession>I7DAX8</accession>
<dbReference type="InterPro" id="IPR036910">
    <property type="entry name" value="HMG_box_dom_sf"/>
</dbReference>
<dbReference type="InterPro" id="IPR050140">
    <property type="entry name" value="SRY-related_HMG-box_TF-like"/>
</dbReference>
<dbReference type="SUPFAM" id="SSF47095">
    <property type="entry name" value="HMG-box"/>
    <property type="match status" value="1"/>
</dbReference>
<evidence type="ECO:0000256" key="12">
    <source>
        <dbReference type="ARBA" id="ARBA00032498"/>
    </source>
</evidence>
<dbReference type="PANTHER" id="PTHR10270:SF161">
    <property type="entry name" value="SEX-DETERMINING REGION Y PROTEIN"/>
    <property type="match status" value="1"/>
</dbReference>
<dbReference type="PROSITE" id="PS50118">
    <property type="entry name" value="HMG_BOX_2"/>
    <property type="match status" value="1"/>
</dbReference>
<keyword evidence="5" id="KW-0112">Calmodulin-binding</keyword>
<keyword evidence="4" id="KW-0221">Differentiation</keyword>
<proteinExistence type="evidence at transcript level"/>
<keyword evidence="11 14" id="KW-0539">Nucleus</keyword>
<keyword evidence="7" id="KW-0805">Transcription regulation</keyword>
<reference evidence="17" key="1">
    <citation type="journal article" date="2012" name="Evodevo">
        <title>Genome-wide analysis of the sox family in the calcareous sponge Sycon ciliatum: multiple genes with unique expression patterns.</title>
        <authorList>
            <person name="Fortunato S."/>
            <person name="Adamski M."/>
            <person name="Bergum B."/>
            <person name="Guder C."/>
            <person name="Jordal S."/>
            <person name="Leininger S."/>
            <person name="Zwafink C."/>
            <person name="Rapp H.T."/>
            <person name="Adamska M."/>
        </authorList>
    </citation>
    <scope>NUCLEOTIDE SEQUENCE</scope>
</reference>
<evidence type="ECO:0000256" key="13">
    <source>
        <dbReference type="ARBA" id="ARBA00045821"/>
    </source>
</evidence>
<feature type="compositionally biased region" description="Basic residues" evidence="15">
    <location>
        <begin position="165"/>
        <end position="175"/>
    </location>
</feature>
<dbReference type="GO" id="GO:0005516">
    <property type="term" value="F:calmodulin binding"/>
    <property type="evidence" value="ECO:0007669"/>
    <property type="project" value="UniProtKB-KW"/>
</dbReference>
<evidence type="ECO:0000256" key="7">
    <source>
        <dbReference type="ARBA" id="ARBA00023015"/>
    </source>
</evidence>
<sequence length="447" mass="48855">MKVPMRRNFSSAPVILSPPPSPPLAMQPTSSAASPGSDSGVSSPGESLDNRVKRPMNPFMVWAQQERPRLSAIHPGIHNAELSRLLGQNWNKMDDSEKQPYKAEAIRIAELHRLQHPDYKYKPRKKDPAARRVRGRRIKQEEISRVFKLLSQQEITQYVGLAEKKRKTKTPKRSRKGESAVDAVVKKEQESPAAVPATVISQELQDRSIHSASAQILNHRVLTRPTTTCLELDPSTAAGHQQLTAPATLHCHPCPRSGISPPSACNTPPMTPHHVKVELPSAVGATHTQGGQQCQRLSPYSFADCETKSDLFSLKTLNQQAAHTSSELMADLSTSVEHVQVLDSGRSGATSFSPLQFERVSDVSSVGYDSDATSTSTPSMTSTSLLSPLEKSWLDELCKSCDASPTWQATPSAASDQFFASLGQLDSTSFAGMDDYWPSVTDSSFLF</sequence>
<feature type="region of interest" description="Disordered" evidence="15">
    <location>
        <begin position="165"/>
        <end position="194"/>
    </location>
</feature>
<dbReference type="GO" id="GO:0007548">
    <property type="term" value="P:sex differentiation"/>
    <property type="evidence" value="ECO:0007669"/>
    <property type="project" value="UniProtKB-KW"/>
</dbReference>
<keyword evidence="10" id="KW-0804">Transcription</keyword>
<dbReference type="Pfam" id="PF00505">
    <property type="entry name" value="HMG_box"/>
    <property type="match status" value="1"/>
</dbReference>
<dbReference type="SMART" id="SM00398">
    <property type="entry name" value="HMG"/>
    <property type="match status" value="1"/>
</dbReference>
<evidence type="ECO:0000256" key="9">
    <source>
        <dbReference type="ARBA" id="ARBA00023159"/>
    </source>
</evidence>
<comment type="function">
    <text evidence="13">Transcriptional regulator that controls a genetic switch in male development. It is necessary and sufficient for initiating male sex determination by directing the development of supporting cell precursors (pre-Sertoli cells) as Sertoli rather than granulosa cells. Involved in different aspects of gene regulation including promoter activation or repression. Binds to the DNA consensus sequence 5'-[AT]AACAA[AT]-3'. SRY HMG box recognizes DNA by partial intercalation in the minor groove and promotes DNA bending. Also involved in pre-mRNA splicing. In male adult brain involved in the maintenance of motor functions of dopaminergic neurons.</text>
</comment>
<evidence type="ECO:0000256" key="4">
    <source>
        <dbReference type="ARBA" id="ARBA00022782"/>
    </source>
</evidence>
<evidence type="ECO:0000256" key="10">
    <source>
        <dbReference type="ARBA" id="ARBA00023163"/>
    </source>
</evidence>
<feature type="compositionally biased region" description="Low complexity" evidence="15">
    <location>
        <begin position="26"/>
        <end position="47"/>
    </location>
</feature>
<feature type="compositionally biased region" description="Basic and acidic residues" evidence="15">
    <location>
        <begin position="176"/>
        <end position="190"/>
    </location>
</feature>
<comment type="similarity">
    <text evidence="2">Belongs to the SRY family.</text>
</comment>
<dbReference type="Gene3D" id="1.10.30.10">
    <property type="entry name" value="High mobility group box domain"/>
    <property type="match status" value="1"/>
</dbReference>
<evidence type="ECO:0000256" key="5">
    <source>
        <dbReference type="ARBA" id="ARBA00022860"/>
    </source>
</evidence>
<dbReference type="FunFam" id="1.10.30.10:FF:000003">
    <property type="entry name" value="Putative transcription factor SOX-6"/>
    <property type="match status" value="1"/>
</dbReference>
<organism evidence="17">
    <name type="scientific">Sycon ciliatum</name>
    <dbReference type="NCBI Taxonomy" id="27933"/>
    <lineage>
        <taxon>Eukaryota</taxon>
        <taxon>Metazoa</taxon>
        <taxon>Porifera</taxon>
        <taxon>Calcarea</taxon>
        <taxon>Calcaronea</taxon>
        <taxon>Leucosolenida</taxon>
        <taxon>Sycettidae</taxon>
        <taxon>Sycon</taxon>
    </lineage>
</organism>
<keyword evidence="9" id="KW-0010">Activator</keyword>
<evidence type="ECO:0000256" key="3">
    <source>
        <dbReference type="ARBA" id="ARBA00019052"/>
    </source>
</evidence>